<reference evidence="5" key="1">
    <citation type="submission" date="2016-10" db="EMBL/GenBank/DDBJ databases">
        <authorList>
            <person name="Benchimol M."/>
            <person name="Almeida L.G."/>
            <person name="Vasconcelos A.T."/>
            <person name="Perreira-Neves A."/>
            <person name="Rosa I.A."/>
            <person name="Tasca T."/>
            <person name="Bogo M.R."/>
            <person name="de Souza W."/>
        </authorList>
    </citation>
    <scope>NUCLEOTIDE SEQUENCE [LARGE SCALE GENOMIC DNA]</scope>
    <source>
        <strain evidence="5">K</strain>
    </source>
</reference>
<comment type="caution">
    <text evidence="5">The sequence shown here is derived from an EMBL/GenBank/DDBJ whole genome shotgun (WGS) entry which is preliminary data.</text>
</comment>
<feature type="compositionally biased region" description="Polar residues" evidence="3">
    <location>
        <begin position="251"/>
        <end position="261"/>
    </location>
</feature>
<dbReference type="RefSeq" id="XP_068346513.1">
    <property type="nucleotide sequence ID" value="XM_068513133.1"/>
</dbReference>
<feature type="region of interest" description="Disordered" evidence="3">
    <location>
        <begin position="163"/>
        <end position="185"/>
    </location>
</feature>
<feature type="compositionally biased region" description="Low complexity" evidence="3">
    <location>
        <begin position="238"/>
        <end position="250"/>
    </location>
</feature>
<keyword evidence="2" id="KW-0067">ATP-binding</keyword>
<feature type="compositionally biased region" description="Low complexity" evidence="3">
    <location>
        <begin position="211"/>
        <end position="230"/>
    </location>
</feature>
<dbReference type="GO" id="GO:0005524">
    <property type="term" value="F:ATP binding"/>
    <property type="evidence" value="ECO:0007669"/>
    <property type="project" value="UniProtKB-KW"/>
</dbReference>
<dbReference type="InterPro" id="IPR000719">
    <property type="entry name" value="Prot_kinase_dom"/>
</dbReference>
<dbReference type="Proteomes" id="UP000179807">
    <property type="component" value="Unassembled WGS sequence"/>
</dbReference>
<proteinExistence type="predicted"/>
<dbReference type="GO" id="GO:0035556">
    <property type="term" value="P:intracellular signal transduction"/>
    <property type="evidence" value="ECO:0007669"/>
    <property type="project" value="TreeGrafter"/>
</dbReference>
<feature type="compositionally biased region" description="Polar residues" evidence="3">
    <location>
        <begin position="278"/>
        <end position="295"/>
    </location>
</feature>
<dbReference type="SUPFAM" id="SSF56112">
    <property type="entry name" value="Protein kinase-like (PK-like)"/>
    <property type="match status" value="1"/>
</dbReference>
<keyword evidence="1" id="KW-0547">Nucleotide-binding</keyword>
<dbReference type="InterPro" id="IPR011009">
    <property type="entry name" value="Kinase-like_dom_sf"/>
</dbReference>
<dbReference type="VEuPathDB" id="TrichDB:TRFO_40320"/>
<dbReference type="GO" id="GO:0005634">
    <property type="term" value="C:nucleus"/>
    <property type="evidence" value="ECO:0007669"/>
    <property type="project" value="TreeGrafter"/>
</dbReference>
<sequence>MERKSPSTIGNYIIGEQIGAGSFSHVNLVRDKTTGRQLCVKIISKARIEKDKDIKHTQDEISTLSSIFHPNIVRYHRLMMDDDFIYIFMEHCSGKSLLKLINERGPLSDDCCKQIMQQLLATLSFLHSNQIYHRDIKPDNIIVDSKMRIKLIDFGLCSNKGSSTNSILSSNSSDSKDFQNAKSSRNVNWPKKCKISKNASISANYTAQNTSGSQSTPNSRSNSPNNILNPFKQSHFQNNSNLTSNLNSTSGHISNKRSNVTSHLKYSEKISKLESNETSKCQQPDSNSNPGTKVSNDNHLLTTFCGSLIYTAPECIRKENYDGGCADIWSLGVTLYAMVAGHLPWDHQKANRSTMMAILEGPIVPPHQATPACADLIIQMLQYYPSQRPTAEQALTHYWFADLSCEKPSTSNKNSICCSTCLKPVFLKINFDDRRVPFSKHGLVNVRHMSSRKRLKMIDNTNHPSTFSV</sequence>
<dbReference type="FunFam" id="3.30.200.20:FF:000042">
    <property type="entry name" value="Aurora kinase A"/>
    <property type="match status" value="1"/>
</dbReference>
<dbReference type="GeneID" id="94847837"/>
<feature type="domain" description="Protein kinase" evidence="4">
    <location>
        <begin position="12"/>
        <end position="400"/>
    </location>
</feature>
<dbReference type="AlphaFoldDB" id="A0A1J4J1G0"/>
<evidence type="ECO:0000256" key="3">
    <source>
        <dbReference type="SAM" id="MobiDB-lite"/>
    </source>
</evidence>
<dbReference type="Pfam" id="PF00069">
    <property type="entry name" value="Pkinase"/>
    <property type="match status" value="2"/>
</dbReference>
<evidence type="ECO:0000256" key="2">
    <source>
        <dbReference type="ARBA" id="ARBA00022840"/>
    </source>
</evidence>
<evidence type="ECO:0000256" key="1">
    <source>
        <dbReference type="ARBA" id="ARBA00022741"/>
    </source>
</evidence>
<name>A0A1J4J1G0_9EUKA</name>
<dbReference type="EMBL" id="MLAK01001406">
    <property type="protein sequence ID" value="OHS93376.1"/>
    <property type="molecule type" value="Genomic_DNA"/>
</dbReference>
<dbReference type="InterPro" id="IPR008271">
    <property type="entry name" value="Ser/Thr_kinase_AS"/>
</dbReference>
<evidence type="ECO:0000313" key="6">
    <source>
        <dbReference type="Proteomes" id="UP000179807"/>
    </source>
</evidence>
<dbReference type="PANTHER" id="PTHR24346">
    <property type="entry name" value="MAP/MICROTUBULE AFFINITY-REGULATING KINASE"/>
    <property type="match status" value="1"/>
</dbReference>
<feature type="compositionally biased region" description="Low complexity" evidence="3">
    <location>
        <begin position="163"/>
        <end position="173"/>
    </location>
</feature>
<dbReference type="GO" id="GO:0005829">
    <property type="term" value="C:cytosol"/>
    <property type="evidence" value="ECO:0007669"/>
    <property type="project" value="TreeGrafter"/>
</dbReference>
<evidence type="ECO:0000259" key="4">
    <source>
        <dbReference type="PROSITE" id="PS50011"/>
    </source>
</evidence>
<gene>
    <name evidence="5" type="ORF">TRFO_40320</name>
</gene>
<dbReference type="GO" id="GO:0004674">
    <property type="term" value="F:protein serine/threonine kinase activity"/>
    <property type="evidence" value="ECO:0007669"/>
    <property type="project" value="TreeGrafter"/>
</dbReference>
<evidence type="ECO:0000313" key="5">
    <source>
        <dbReference type="EMBL" id="OHS93376.1"/>
    </source>
</evidence>
<dbReference type="Gene3D" id="1.10.510.10">
    <property type="entry name" value="Transferase(Phosphotransferase) domain 1"/>
    <property type="match status" value="2"/>
</dbReference>
<keyword evidence="6" id="KW-1185">Reference proteome</keyword>
<feature type="region of interest" description="Disordered" evidence="3">
    <location>
        <begin position="205"/>
        <end position="261"/>
    </location>
</feature>
<dbReference type="GO" id="GO:0045719">
    <property type="term" value="P:negative regulation of glycogen biosynthetic process"/>
    <property type="evidence" value="ECO:0007669"/>
    <property type="project" value="TreeGrafter"/>
</dbReference>
<organism evidence="5 6">
    <name type="scientific">Tritrichomonas foetus</name>
    <dbReference type="NCBI Taxonomy" id="1144522"/>
    <lineage>
        <taxon>Eukaryota</taxon>
        <taxon>Metamonada</taxon>
        <taxon>Parabasalia</taxon>
        <taxon>Tritrichomonadida</taxon>
        <taxon>Tritrichomonadidae</taxon>
        <taxon>Tritrichomonas</taxon>
    </lineage>
</organism>
<dbReference type="PROSITE" id="PS50011">
    <property type="entry name" value="PROTEIN_KINASE_DOM"/>
    <property type="match status" value="1"/>
</dbReference>
<dbReference type="SMART" id="SM00220">
    <property type="entry name" value="S_TKc"/>
    <property type="match status" value="1"/>
</dbReference>
<dbReference type="PROSITE" id="PS00108">
    <property type="entry name" value="PROTEIN_KINASE_ST"/>
    <property type="match status" value="1"/>
</dbReference>
<protein>
    <recommendedName>
        <fullName evidence="4">Protein kinase domain-containing protein</fullName>
    </recommendedName>
</protein>
<feature type="region of interest" description="Disordered" evidence="3">
    <location>
        <begin position="274"/>
        <end position="295"/>
    </location>
</feature>
<dbReference type="PANTHER" id="PTHR24346:SF51">
    <property type="entry name" value="PAS DOMAIN-CONTAINING SERINE_THREONINE-PROTEIN KINASE"/>
    <property type="match status" value="1"/>
</dbReference>
<accession>A0A1J4J1G0</accession>
<dbReference type="OrthoDB" id="193931at2759"/>